<protein>
    <submittedName>
        <fullName evidence="1">Uncharacterized protein</fullName>
    </submittedName>
</protein>
<reference evidence="2" key="1">
    <citation type="journal article" date="2005" name="Nature">
        <title>The map-based sequence of the rice genome.</title>
        <authorList>
            <consortium name="International rice genome sequencing project (IRGSP)"/>
            <person name="Matsumoto T."/>
            <person name="Wu J."/>
            <person name="Kanamori H."/>
            <person name="Katayose Y."/>
            <person name="Fujisawa M."/>
            <person name="Namiki N."/>
            <person name="Mizuno H."/>
            <person name="Yamamoto K."/>
            <person name="Antonio B.A."/>
            <person name="Baba T."/>
            <person name="Sakata K."/>
            <person name="Nagamura Y."/>
            <person name="Aoki H."/>
            <person name="Arikawa K."/>
            <person name="Arita K."/>
            <person name="Bito T."/>
            <person name="Chiden Y."/>
            <person name="Fujitsuka N."/>
            <person name="Fukunaka R."/>
            <person name="Hamada M."/>
            <person name="Harada C."/>
            <person name="Hayashi A."/>
            <person name="Hijishita S."/>
            <person name="Honda M."/>
            <person name="Hosokawa S."/>
            <person name="Ichikawa Y."/>
            <person name="Idonuma A."/>
            <person name="Iijima M."/>
            <person name="Ikeda M."/>
            <person name="Ikeno M."/>
            <person name="Ito K."/>
            <person name="Ito S."/>
            <person name="Ito T."/>
            <person name="Ito Y."/>
            <person name="Ito Y."/>
            <person name="Iwabuchi A."/>
            <person name="Kamiya K."/>
            <person name="Karasawa W."/>
            <person name="Kurita K."/>
            <person name="Katagiri S."/>
            <person name="Kikuta A."/>
            <person name="Kobayashi H."/>
            <person name="Kobayashi N."/>
            <person name="Machita K."/>
            <person name="Maehara T."/>
            <person name="Masukawa M."/>
            <person name="Mizubayashi T."/>
            <person name="Mukai Y."/>
            <person name="Nagasaki H."/>
            <person name="Nagata Y."/>
            <person name="Naito S."/>
            <person name="Nakashima M."/>
            <person name="Nakama Y."/>
            <person name="Nakamichi Y."/>
            <person name="Nakamura M."/>
            <person name="Meguro A."/>
            <person name="Negishi M."/>
            <person name="Ohta I."/>
            <person name="Ohta T."/>
            <person name="Okamoto M."/>
            <person name="Ono N."/>
            <person name="Saji S."/>
            <person name="Sakaguchi M."/>
            <person name="Sakai K."/>
            <person name="Shibata M."/>
            <person name="Shimokawa T."/>
            <person name="Song J."/>
            <person name="Takazaki Y."/>
            <person name="Terasawa K."/>
            <person name="Tsugane M."/>
            <person name="Tsuji K."/>
            <person name="Ueda S."/>
            <person name="Waki K."/>
            <person name="Yamagata H."/>
            <person name="Yamamoto M."/>
            <person name="Yamamoto S."/>
            <person name="Yamane H."/>
            <person name="Yoshiki S."/>
            <person name="Yoshihara R."/>
            <person name="Yukawa K."/>
            <person name="Zhong H."/>
            <person name="Yano M."/>
            <person name="Yuan Q."/>
            <person name="Ouyang S."/>
            <person name="Liu J."/>
            <person name="Jones K.M."/>
            <person name="Gansberger K."/>
            <person name="Moffat K."/>
            <person name="Hill J."/>
            <person name="Bera J."/>
            <person name="Fadrosh D."/>
            <person name="Jin S."/>
            <person name="Johri S."/>
            <person name="Kim M."/>
            <person name="Overton L."/>
            <person name="Reardon M."/>
            <person name="Tsitrin T."/>
            <person name="Vuong H."/>
            <person name="Weaver B."/>
            <person name="Ciecko A."/>
            <person name="Tallon L."/>
            <person name="Jackson J."/>
            <person name="Pai G."/>
            <person name="Aken S.V."/>
            <person name="Utterback T."/>
            <person name="Reidmuller S."/>
            <person name="Feldblyum T."/>
            <person name="Hsiao J."/>
            <person name="Zismann V."/>
            <person name="Iobst S."/>
            <person name="de Vazeille A.R."/>
            <person name="Buell C.R."/>
            <person name="Ying K."/>
            <person name="Li Y."/>
            <person name="Lu T."/>
            <person name="Huang Y."/>
            <person name="Zhao Q."/>
            <person name="Feng Q."/>
            <person name="Zhang L."/>
            <person name="Zhu J."/>
            <person name="Weng Q."/>
            <person name="Mu J."/>
            <person name="Lu Y."/>
            <person name="Fan D."/>
            <person name="Liu Y."/>
            <person name="Guan J."/>
            <person name="Zhang Y."/>
            <person name="Yu S."/>
            <person name="Liu X."/>
            <person name="Zhang Y."/>
            <person name="Hong G."/>
            <person name="Han B."/>
            <person name="Choisne N."/>
            <person name="Demange N."/>
            <person name="Orjeda G."/>
            <person name="Samain S."/>
            <person name="Cattolico L."/>
            <person name="Pelletier E."/>
            <person name="Couloux A."/>
            <person name="Segurens B."/>
            <person name="Wincker P."/>
            <person name="D'Hont A."/>
            <person name="Scarpelli C."/>
            <person name="Weissenbach J."/>
            <person name="Salanoubat M."/>
            <person name="Quetier F."/>
            <person name="Yu Y."/>
            <person name="Kim H.R."/>
            <person name="Rambo T."/>
            <person name="Currie J."/>
            <person name="Collura K."/>
            <person name="Luo M."/>
            <person name="Yang T."/>
            <person name="Ammiraju J.S.S."/>
            <person name="Engler F."/>
            <person name="Soderlund C."/>
            <person name="Wing R.A."/>
            <person name="Palmer L.E."/>
            <person name="de la Bastide M."/>
            <person name="Spiegel L."/>
            <person name="Nascimento L."/>
            <person name="Zutavern T."/>
            <person name="O'Shaughnessy A."/>
            <person name="Dike S."/>
            <person name="Dedhia N."/>
            <person name="Preston R."/>
            <person name="Balija V."/>
            <person name="McCombie W.R."/>
            <person name="Chow T."/>
            <person name="Chen H."/>
            <person name="Chung M."/>
            <person name="Chen C."/>
            <person name="Shaw J."/>
            <person name="Wu H."/>
            <person name="Hsiao K."/>
            <person name="Chao Y."/>
            <person name="Chu M."/>
            <person name="Cheng C."/>
            <person name="Hour A."/>
            <person name="Lee P."/>
            <person name="Lin S."/>
            <person name="Lin Y."/>
            <person name="Liou J."/>
            <person name="Liu S."/>
            <person name="Hsing Y."/>
            <person name="Raghuvanshi S."/>
            <person name="Mohanty A."/>
            <person name="Bharti A.K."/>
            <person name="Gaur A."/>
            <person name="Gupta V."/>
            <person name="Kumar D."/>
            <person name="Ravi V."/>
            <person name="Vij S."/>
            <person name="Kapur A."/>
            <person name="Khurana P."/>
            <person name="Khurana P."/>
            <person name="Khurana J.P."/>
            <person name="Tyagi A.K."/>
            <person name="Gaikwad K."/>
            <person name="Singh A."/>
            <person name="Dalal V."/>
            <person name="Srivastava S."/>
            <person name="Dixit A."/>
            <person name="Pal A.K."/>
            <person name="Ghazi I.A."/>
            <person name="Yadav M."/>
            <person name="Pandit A."/>
            <person name="Bhargava A."/>
            <person name="Sureshbabu K."/>
            <person name="Batra K."/>
            <person name="Sharma T.R."/>
            <person name="Mohapatra T."/>
            <person name="Singh N.K."/>
            <person name="Messing J."/>
            <person name="Nelson A.B."/>
            <person name="Fuks G."/>
            <person name="Kavchok S."/>
            <person name="Keizer G."/>
            <person name="Linton E."/>
            <person name="Llaca V."/>
            <person name="Song R."/>
            <person name="Tanyolac B."/>
            <person name="Young S."/>
            <person name="Ho-Il K."/>
            <person name="Hahn J.H."/>
            <person name="Sangsakoo G."/>
            <person name="Vanavichit A."/>
            <person name="de Mattos Luiz.A.T."/>
            <person name="Zimmer P.D."/>
            <person name="Malone G."/>
            <person name="Dellagostin O."/>
            <person name="de Oliveira A.C."/>
            <person name="Bevan M."/>
            <person name="Bancroft I."/>
            <person name="Minx P."/>
            <person name="Cordum H."/>
            <person name="Wilson R."/>
            <person name="Cheng Z."/>
            <person name="Jin W."/>
            <person name="Jiang J."/>
            <person name="Leong S.A."/>
            <person name="Iwama H."/>
            <person name="Gojobori T."/>
            <person name="Itoh T."/>
            <person name="Niimura Y."/>
            <person name="Fujii Y."/>
            <person name="Habara T."/>
            <person name="Sakai H."/>
            <person name="Sato Y."/>
            <person name="Wilson G."/>
            <person name="Kumar K."/>
            <person name="McCouch S."/>
            <person name="Juretic N."/>
            <person name="Hoen D."/>
            <person name="Wright S."/>
            <person name="Bruskiewich R."/>
            <person name="Bureau T."/>
            <person name="Miyao A."/>
            <person name="Hirochika H."/>
            <person name="Nishikawa T."/>
            <person name="Kadowaki K."/>
            <person name="Sugiura M."/>
            <person name="Burr B."/>
            <person name="Sasaki T."/>
        </authorList>
    </citation>
    <scope>NUCLEOTIDE SEQUENCE [LARGE SCALE GENOMIC DNA]</scope>
    <source>
        <strain evidence="2">cv. Nipponbare</strain>
    </source>
</reference>
<accession>Q67X82</accession>
<sequence length="54" mass="6241">MSSRLRELLIPRKGGRAIPSCTRRGRACWWREKGSDSEEMDHAIVMVDVGRREV</sequence>
<dbReference type="EMBL" id="AP003488">
    <property type="protein sequence ID" value="BAD37237.1"/>
    <property type="molecule type" value="Genomic_DNA"/>
</dbReference>
<reference evidence="2" key="2">
    <citation type="journal article" date="2008" name="Nucleic Acids Res.">
        <title>The rice annotation project database (RAP-DB): 2008 update.</title>
        <authorList>
            <consortium name="The rice annotation project (RAP)"/>
        </authorList>
    </citation>
    <scope>GENOME REANNOTATION</scope>
    <source>
        <strain evidence="2">cv. Nipponbare</strain>
    </source>
</reference>
<evidence type="ECO:0000313" key="2">
    <source>
        <dbReference type="Proteomes" id="UP000000763"/>
    </source>
</evidence>
<dbReference type="AlphaFoldDB" id="Q67X82"/>
<dbReference type="Proteomes" id="UP000000763">
    <property type="component" value="Chromosome 6"/>
</dbReference>
<evidence type="ECO:0000313" key="1">
    <source>
        <dbReference type="EMBL" id="BAD37237.1"/>
    </source>
</evidence>
<name>Q67X82_ORYSJ</name>
<gene>
    <name evidence="1" type="primary">P0436F11.24</name>
</gene>
<organism evidence="1 2">
    <name type="scientific">Oryza sativa subsp. japonica</name>
    <name type="common">Rice</name>
    <dbReference type="NCBI Taxonomy" id="39947"/>
    <lineage>
        <taxon>Eukaryota</taxon>
        <taxon>Viridiplantae</taxon>
        <taxon>Streptophyta</taxon>
        <taxon>Embryophyta</taxon>
        <taxon>Tracheophyta</taxon>
        <taxon>Spermatophyta</taxon>
        <taxon>Magnoliopsida</taxon>
        <taxon>Liliopsida</taxon>
        <taxon>Poales</taxon>
        <taxon>Poaceae</taxon>
        <taxon>BOP clade</taxon>
        <taxon>Oryzoideae</taxon>
        <taxon>Oryzeae</taxon>
        <taxon>Oryzinae</taxon>
        <taxon>Oryza</taxon>
        <taxon>Oryza sativa</taxon>
    </lineage>
</organism>
<proteinExistence type="predicted"/>